<dbReference type="AlphaFoldDB" id="A0A834HMD6"/>
<name>A0A834HMD6_RHOSS</name>
<evidence type="ECO:0000256" key="1">
    <source>
        <dbReference type="SAM" id="MobiDB-lite"/>
    </source>
</evidence>
<protein>
    <submittedName>
        <fullName evidence="2">Uncharacterized protein</fullName>
    </submittedName>
</protein>
<feature type="region of interest" description="Disordered" evidence="1">
    <location>
        <begin position="1"/>
        <end position="21"/>
    </location>
</feature>
<keyword evidence="3" id="KW-1185">Reference proteome</keyword>
<accession>A0A834HMD6</accession>
<evidence type="ECO:0000313" key="3">
    <source>
        <dbReference type="Proteomes" id="UP000626092"/>
    </source>
</evidence>
<dbReference type="OrthoDB" id="1733298at2759"/>
<gene>
    <name evidence="2" type="ORF">RHSIM_Rhsim02G0085200</name>
</gene>
<reference evidence="2" key="1">
    <citation type="submission" date="2019-11" db="EMBL/GenBank/DDBJ databases">
        <authorList>
            <person name="Liu Y."/>
            <person name="Hou J."/>
            <person name="Li T.-Q."/>
            <person name="Guan C.-H."/>
            <person name="Wu X."/>
            <person name="Wu H.-Z."/>
            <person name="Ling F."/>
            <person name="Zhang R."/>
            <person name="Shi X.-G."/>
            <person name="Ren J.-P."/>
            <person name="Chen E.-F."/>
            <person name="Sun J.-M."/>
        </authorList>
    </citation>
    <scope>NUCLEOTIDE SEQUENCE</scope>
    <source>
        <strain evidence="2">Adult_tree_wgs_1</strain>
        <tissue evidence="2">Leaves</tissue>
    </source>
</reference>
<sequence length="247" mass="27932">MANPEDTGPNSRNAKKPTPTELTKELEKLLMLILNEDDYAVQQLNKAICILSSLKENNARGNETTDEAIRVISSLRELKIKESVPKEFKRPMSREITELKIKESADPKESMSGEIMGDPVVVASGQEEDVSVVQFIPLPYYDESALSIGQQGSGKLMEQGEPSTRNVDRRVRKKIMWRISPLGCVPNMNEQSSILAWFDNVIGRWKGTEEGGIMLTLIPLILWRIWKCREEVVFNDGSPDPQYSFYV</sequence>
<proteinExistence type="predicted"/>
<comment type="caution">
    <text evidence="2">The sequence shown here is derived from an EMBL/GenBank/DDBJ whole genome shotgun (WGS) entry which is preliminary data.</text>
</comment>
<organism evidence="2 3">
    <name type="scientific">Rhododendron simsii</name>
    <name type="common">Sims's rhododendron</name>
    <dbReference type="NCBI Taxonomy" id="118357"/>
    <lineage>
        <taxon>Eukaryota</taxon>
        <taxon>Viridiplantae</taxon>
        <taxon>Streptophyta</taxon>
        <taxon>Embryophyta</taxon>
        <taxon>Tracheophyta</taxon>
        <taxon>Spermatophyta</taxon>
        <taxon>Magnoliopsida</taxon>
        <taxon>eudicotyledons</taxon>
        <taxon>Gunneridae</taxon>
        <taxon>Pentapetalae</taxon>
        <taxon>asterids</taxon>
        <taxon>Ericales</taxon>
        <taxon>Ericaceae</taxon>
        <taxon>Ericoideae</taxon>
        <taxon>Rhodoreae</taxon>
        <taxon>Rhododendron</taxon>
    </lineage>
</organism>
<dbReference type="EMBL" id="WJXA01000002">
    <property type="protein sequence ID" value="KAF7150716.1"/>
    <property type="molecule type" value="Genomic_DNA"/>
</dbReference>
<dbReference type="Proteomes" id="UP000626092">
    <property type="component" value="Unassembled WGS sequence"/>
</dbReference>
<evidence type="ECO:0000313" key="2">
    <source>
        <dbReference type="EMBL" id="KAF7150716.1"/>
    </source>
</evidence>